<dbReference type="SUPFAM" id="SSF51905">
    <property type="entry name" value="FAD/NAD(P)-binding domain"/>
    <property type="match status" value="2"/>
</dbReference>
<dbReference type="Pfam" id="PF07992">
    <property type="entry name" value="Pyr_redox_2"/>
    <property type="match status" value="1"/>
</dbReference>
<name>A0ABN6QB59_NOSCO</name>
<evidence type="ECO:0000256" key="4">
    <source>
        <dbReference type="ARBA" id="ARBA00022827"/>
    </source>
</evidence>
<comment type="cofactor">
    <cofactor evidence="1">
        <name>FAD</name>
        <dbReference type="ChEBI" id="CHEBI:57692"/>
    </cofactor>
</comment>
<dbReference type="Proteomes" id="UP001055453">
    <property type="component" value="Chromosome"/>
</dbReference>
<keyword evidence="8" id="KW-1185">Reference proteome</keyword>
<sequence length="455" mass="50113">MNSPVYQTVIIGGGFAGLFTALHLAHEHYPRSVILIDKDERFCFKPLLYEYFDGEMDSFQVVPRFSELLKGSGVIFVQDAVQSIDLHQREVKLASGNSYNYSNLVLALGSVTGYHQVEGAKEYAFPFWTQADAIALDRHLRDCLHKAVQTADVEQRRKLLTVVIVGGGASGVEMAATLADLLPHWYSALGGNSSEIRVVLLNHGQKILDGDINDPLRPIAEKELQKRTIPIEILMGAEATAIHPNTIEYKSNNQLNTLPTYTTIWTAGTSTHPLIQDLPIPKEHRDHHNRPLVTPTMQLLDFPEVFAGGDCAAVQDGSLPPTAQVAYQQGANIAHNLKEIALEEELKPAKVNIRGTLLKLGLNDAAANLFNVFEVAGEPGHLIRQGTYLTLLPTPIHDFKATTEWVDEEIFHLHLDPHDVGKKVVQAVEVVGAGFLGVLAARKLLKMLGDEEKSK</sequence>
<comment type="similarity">
    <text evidence="2">Belongs to the NADH dehydrogenase family.</text>
</comment>
<dbReference type="PANTHER" id="PTHR42913:SF3">
    <property type="entry name" value="64 KDA MITOCHONDRIAL NADH DEHYDROGENASE (EUROFUNG)"/>
    <property type="match status" value="1"/>
</dbReference>
<gene>
    <name evidence="7" type="ORF">ANSO36C_54510</name>
</gene>
<evidence type="ECO:0000313" key="7">
    <source>
        <dbReference type="EMBL" id="BDI19649.1"/>
    </source>
</evidence>
<dbReference type="Gene3D" id="3.50.50.100">
    <property type="match status" value="1"/>
</dbReference>
<organism evidence="7 8">
    <name type="scientific">Nostoc cf. commune SO-36</name>
    <dbReference type="NCBI Taxonomy" id="449208"/>
    <lineage>
        <taxon>Bacteria</taxon>
        <taxon>Bacillati</taxon>
        <taxon>Cyanobacteriota</taxon>
        <taxon>Cyanophyceae</taxon>
        <taxon>Nostocales</taxon>
        <taxon>Nostocaceae</taxon>
        <taxon>Nostoc</taxon>
    </lineage>
</organism>
<keyword evidence="3" id="KW-0285">Flavoprotein</keyword>
<dbReference type="PRINTS" id="PR00368">
    <property type="entry name" value="FADPNR"/>
</dbReference>
<evidence type="ECO:0000259" key="6">
    <source>
        <dbReference type="Pfam" id="PF07992"/>
    </source>
</evidence>
<accession>A0ABN6QB59</accession>
<dbReference type="InterPro" id="IPR051169">
    <property type="entry name" value="NADH-Q_oxidoreductase"/>
</dbReference>
<keyword evidence="5" id="KW-0560">Oxidoreductase</keyword>
<protein>
    <submittedName>
        <fullName evidence="7">NADH dehydrogenase</fullName>
    </submittedName>
</protein>
<dbReference type="InterPro" id="IPR023753">
    <property type="entry name" value="FAD/NAD-binding_dom"/>
</dbReference>
<evidence type="ECO:0000256" key="5">
    <source>
        <dbReference type="ARBA" id="ARBA00023002"/>
    </source>
</evidence>
<keyword evidence="4" id="KW-0274">FAD</keyword>
<dbReference type="RefSeq" id="WP_251957203.1">
    <property type="nucleotide sequence ID" value="NZ_AP025732.1"/>
</dbReference>
<evidence type="ECO:0000313" key="8">
    <source>
        <dbReference type="Proteomes" id="UP001055453"/>
    </source>
</evidence>
<evidence type="ECO:0000256" key="1">
    <source>
        <dbReference type="ARBA" id="ARBA00001974"/>
    </source>
</evidence>
<proteinExistence type="inferred from homology"/>
<dbReference type="EMBL" id="AP025732">
    <property type="protein sequence ID" value="BDI19649.1"/>
    <property type="molecule type" value="Genomic_DNA"/>
</dbReference>
<feature type="domain" description="FAD/NAD(P)-binding" evidence="6">
    <location>
        <begin position="6"/>
        <end position="330"/>
    </location>
</feature>
<evidence type="ECO:0000256" key="2">
    <source>
        <dbReference type="ARBA" id="ARBA00005272"/>
    </source>
</evidence>
<dbReference type="InterPro" id="IPR036188">
    <property type="entry name" value="FAD/NAD-bd_sf"/>
</dbReference>
<reference evidence="7" key="1">
    <citation type="submission" date="2022-04" db="EMBL/GenBank/DDBJ databases">
        <title>Complete genome sequence of a cyanobacterium, Nostoc sp. SO-36, isolated in Antarctica.</title>
        <authorList>
            <person name="Kanesaki Y."/>
            <person name="Effendi D."/>
            <person name="Sakamoto T."/>
            <person name="Ohtani S."/>
            <person name="Awai K."/>
        </authorList>
    </citation>
    <scope>NUCLEOTIDE SEQUENCE</scope>
    <source>
        <strain evidence="7">SO-36</strain>
    </source>
</reference>
<dbReference type="PANTHER" id="PTHR42913">
    <property type="entry name" value="APOPTOSIS-INDUCING FACTOR 1"/>
    <property type="match status" value="1"/>
</dbReference>
<evidence type="ECO:0000256" key="3">
    <source>
        <dbReference type="ARBA" id="ARBA00022630"/>
    </source>
</evidence>
<dbReference type="PRINTS" id="PR00469">
    <property type="entry name" value="PNDRDTASEII"/>
</dbReference>